<accession>A0A7C3VHU2</accession>
<evidence type="ECO:0000313" key="1">
    <source>
        <dbReference type="EMBL" id="HGF99756.1"/>
    </source>
</evidence>
<comment type="caution">
    <text evidence="1">The sequence shown here is derived from an EMBL/GenBank/DDBJ whole genome shotgun (WGS) entry which is preliminary data.</text>
</comment>
<proteinExistence type="predicted"/>
<sequence>MLKNTSRLKSSDMLSRLGGVTFIFAFALVGGYLVSWKMSGQTAAVVAANQNAISAAQKSYELGAMKAHQSILIGRSAQTEAEWNRAAHLWQEAIQLMQEVPPKTPEYTLAQQKIAEYQSHLIYAKDAQLKASAFRLGTNQATEAFTKSQTAKTEADWQAAVSLWQSALKLMQAVPKYSAHYPQARHKISEYEANVRHAQKEVQKAGAFRMAVKAATEASALVQSAKTAGEWNLVANLWGKAIELMKSVPPGNENYITAMEKVWEYQGKLKYAKQKSADLQAASTANKDSDSDFSKIYIPAKVQNEALSKGQVYLEELFSAMADGLDLDDMESPSVIKPGVYMIRYRLNAADGDEKWPETVAVFFDNLANPLGHQVIVP</sequence>
<name>A0A7C3VHU2_9CYAN</name>
<protein>
    <submittedName>
        <fullName evidence="1">Uncharacterized protein</fullName>
    </submittedName>
</protein>
<reference evidence="1" key="1">
    <citation type="journal article" date="2020" name="mSystems">
        <title>Genome- and Community-Level Interaction Insights into Carbon Utilization and Element Cycling Functions of Hydrothermarchaeota in Hydrothermal Sediment.</title>
        <authorList>
            <person name="Zhou Z."/>
            <person name="Liu Y."/>
            <person name="Xu W."/>
            <person name="Pan J."/>
            <person name="Luo Z.H."/>
            <person name="Li M."/>
        </authorList>
    </citation>
    <scope>NUCLEOTIDE SEQUENCE [LARGE SCALE GENOMIC DNA]</scope>
    <source>
        <strain evidence="1">SpSt-374</strain>
    </source>
</reference>
<dbReference type="AlphaFoldDB" id="A0A7C3VHU2"/>
<gene>
    <name evidence="1" type="ORF">ENR15_03565</name>
</gene>
<organism evidence="1">
    <name type="scientific">Planktothricoides sp. SpSt-374</name>
    <dbReference type="NCBI Taxonomy" id="2282167"/>
    <lineage>
        <taxon>Bacteria</taxon>
        <taxon>Bacillati</taxon>
        <taxon>Cyanobacteriota</taxon>
        <taxon>Cyanophyceae</taxon>
        <taxon>Oscillatoriophycideae</taxon>
        <taxon>Oscillatoriales</taxon>
        <taxon>Oscillatoriaceae</taxon>
        <taxon>Planktothricoides</taxon>
    </lineage>
</organism>
<dbReference type="EMBL" id="DSPX01000036">
    <property type="protein sequence ID" value="HGF99756.1"/>
    <property type="molecule type" value="Genomic_DNA"/>
</dbReference>